<evidence type="ECO:0000313" key="2">
    <source>
        <dbReference type="Proteomes" id="UP001152888"/>
    </source>
</evidence>
<organism evidence="1 2">
    <name type="scientific">Acanthoscelides obtectus</name>
    <name type="common">Bean weevil</name>
    <name type="synonym">Bruchus obtectus</name>
    <dbReference type="NCBI Taxonomy" id="200917"/>
    <lineage>
        <taxon>Eukaryota</taxon>
        <taxon>Metazoa</taxon>
        <taxon>Ecdysozoa</taxon>
        <taxon>Arthropoda</taxon>
        <taxon>Hexapoda</taxon>
        <taxon>Insecta</taxon>
        <taxon>Pterygota</taxon>
        <taxon>Neoptera</taxon>
        <taxon>Endopterygota</taxon>
        <taxon>Coleoptera</taxon>
        <taxon>Polyphaga</taxon>
        <taxon>Cucujiformia</taxon>
        <taxon>Chrysomeloidea</taxon>
        <taxon>Chrysomelidae</taxon>
        <taxon>Bruchinae</taxon>
        <taxon>Bruchini</taxon>
        <taxon>Acanthoscelides</taxon>
    </lineage>
</organism>
<dbReference type="AlphaFoldDB" id="A0A9P0L611"/>
<gene>
    <name evidence="1" type="ORF">ACAOBT_LOCUS20333</name>
</gene>
<name>A0A9P0L611_ACAOB</name>
<protein>
    <submittedName>
        <fullName evidence="1">Uncharacterized protein</fullName>
    </submittedName>
</protein>
<proteinExistence type="predicted"/>
<dbReference type="EMBL" id="CAKOFQ010007117">
    <property type="protein sequence ID" value="CAH1991537.1"/>
    <property type="molecule type" value="Genomic_DNA"/>
</dbReference>
<accession>A0A9P0L611</accession>
<reference evidence="1" key="1">
    <citation type="submission" date="2022-03" db="EMBL/GenBank/DDBJ databases">
        <authorList>
            <person name="Sayadi A."/>
        </authorList>
    </citation>
    <scope>NUCLEOTIDE SEQUENCE</scope>
</reference>
<evidence type="ECO:0000313" key="1">
    <source>
        <dbReference type="EMBL" id="CAH1991537.1"/>
    </source>
</evidence>
<dbReference type="Proteomes" id="UP001152888">
    <property type="component" value="Unassembled WGS sequence"/>
</dbReference>
<keyword evidence="2" id="KW-1185">Reference proteome</keyword>
<sequence length="81" mass="8931">MSESLRISGSKSSTESLLLSYLSKKSLKSAKVPQKTILQLPSEKGVLKLLITTVFKSATTDERSRFTNNVETGILARRIFA</sequence>
<comment type="caution">
    <text evidence="1">The sequence shown here is derived from an EMBL/GenBank/DDBJ whole genome shotgun (WGS) entry which is preliminary data.</text>
</comment>